<dbReference type="Gene3D" id="1.10.3910.10">
    <property type="entry name" value="SP0561-like"/>
    <property type="match status" value="1"/>
</dbReference>
<accession>A0A520XHA8</accession>
<comment type="caution">
    <text evidence="6">The sequence shown here is derived from an EMBL/GenBank/DDBJ whole genome shotgun (WGS) entry which is preliminary data.</text>
</comment>
<dbReference type="GO" id="GO:0005737">
    <property type="term" value="C:cytoplasm"/>
    <property type="evidence" value="ECO:0007669"/>
    <property type="project" value="UniProtKB-SubCell"/>
</dbReference>
<dbReference type="PANTHER" id="PTHR36438:SF1">
    <property type="entry name" value="IRON-SULFUR CLUSTER REPAIR PROTEIN YTFE"/>
    <property type="match status" value="1"/>
</dbReference>
<comment type="subcellular location">
    <subcellularLocation>
        <location evidence="1">Cytoplasm</location>
    </subcellularLocation>
</comment>
<dbReference type="InterPro" id="IPR038062">
    <property type="entry name" value="ScdA-like_N_sf"/>
</dbReference>
<evidence type="ECO:0000313" key="6">
    <source>
        <dbReference type="EMBL" id="RZV40560.1"/>
    </source>
</evidence>
<evidence type="ECO:0000256" key="2">
    <source>
        <dbReference type="ARBA" id="ARBA00022490"/>
    </source>
</evidence>
<dbReference type="Proteomes" id="UP000322454">
    <property type="component" value="Unassembled WGS sequence"/>
</dbReference>
<keyword evidence="4" id="KW-0408">Iron</keyword>
<proteinExistence type="predicted"/>
<keyword evidence="2" id="KW-0963">Cytoplasm</keyword>
<sequence length="227" mass="25911">MKTGEDVLLLKSVGEIASENPEKIGVFKKYGVDFCCGGSKTLQDVCEESGIDRILIVDELKNYSAAENDDNYSLSKKAKDWDVNFLIDYIVNIHHTFLRVHIPEAEDYVEKIANVHGKGHPELLKIRGLFNKMSQAMFLHLDKEEKGLLTDIKAGKTENIKQEIEDALYYHEYVGHILKEMLFLSSGYSVPKDACASYKHAYELLKNISDDIMIHVHMENNILFKKI</sequence>
<dbReference type="GO" id="GO:0046872">
    <property type="term" value="F:metal ion binding"/>
    <property type="evidence" value="ECO:0007669"/>
    <property type="project" value="UniProtKB-KW"/>
</dbReference>
<feature type="domain" description="Hemerythrin-like" evidence="5">
    <location>
        <begin position="92"/>
        <end position="227"/>
    </location>
</feature>
<evidence type="ECO:0000256" key="1">
    <source>
        <dbReference type="ARBA" id="ARBA00004496"/>
    </source>
</evidence>
<evidence type="ECO:0000256" key="3">
    <source>
        <dbReference type="ARBA" id="ARBA00022723"/>
    </source>
</evidence>
<dbReference type="Pfam" id="PF04405">
    <property type="entry name" value="ScdA_N"/>
    <property type="match status" value="1"/>
</dbReference>
<gene>
    <name evidence="6" type="ORF">EVJ48_01180</name>
</gene>
<organism evidence="6 7">
    <name type="scientific">Candidatus Acidulodesulfobacterium acidiphilum</name>
    <dbReference type="NCBI Taxonomy" id="2597224"/>
    <lineage>
        <taxon>Bacteria</taxon>
        <taxon>Deltaproteobacteria</taxon>
        <taxon>Candidatus Acidulodesulfobacterales</taxon>
        <taxon>Candidatus Acidulodesulfobacterium</taxon>
    </lineage>
</organism>
<name>A0A520XHA8_9DELT</name>
<evidence type="ECO:0000313" key="7">
    <source>
        <dbReference type="Proteomes" id="UP000322454"/>
    </source>
</evidence>
<keyword evidence="3" id="KW-0479">Metal-binding</keyword>
<evidence type="ECO:0000259" key="5">
    <source>
        <dbReference type="Pfam" id="PF01814"/>
    </source>
</evidence>
<dbReference type="Pfam" id="PF01814">
    <property type="entry name" value="Hemerythrin"/>
    <property type="match status" value="1"/>
</dbReference>
<reference evidence="6 7" key="1">
    <citation type="submission" date="2019-01" db="EMBL/GenBank/DDBJ databases">
        <title>Insights into ecological role of a new deltaproteobacterial order Candidatus Sinidesulfobacterales (Sva0485) by metagenomics and metatranscriptomics.</title>
        <authorList>
            <person name="Tan S."/>
            <person name="Liu J."/>
            <person name="Fang Y."/>
            <person name="Hedlund B."/>
            <person name="Lian Z.-H."/>
            <person name="Huang L.-Y."/>
            <person name="Li J.-T."/>
            <person name="Huang L.-N."/>
            <person name="Li W.-J."/>
            <person name="Jiang H.-C."/>
            <person name="Dong H.-L."/>
            <person name="Shu W.-S."/>
        </authorList>
    </citation>
    <scope>NUCLEOTIDE SEQUENCE [LARGE SCALE GENOMIC DNA]</scope>
    <source>
        <strain evidence="6">AP4</strain>
    </source>
</reference>
<dbReference type="PANTHER" id="PTHR36438">
    <property type="entry name" value="IRON-SULFUR CLUSTER REPAIR PROTEIN YTFE"/>
    <property type="match status" value="1"/>
</dbReference>
<dbReference type="EMBL" id="SHMQ01000001">
    <property type="protein sequence ID" value="RZV40560.1"/>
    <property type="molecule type" value="Genomic_DNA"/>
</dbReference>
<dbReference type="Gene3D" id="1.20.120.520">
    <property type="entry name" value="nmb1532 protein domain like"/>
    <property type="match status" value="1"/>
</dbReference>
<dbReference type="AlphaFoldDB" id="A0A520XHA8"/>
<protein>
    <recommendedName>
        <fullName evidence="5">Hemerythrin-like domain-containing protein</fullName>
    </recommendedName>
</protein>
<evidence type="ECO:0000256" key="4">
    <source>
        <dbReference type="ARBA" id="ARBA00023004"/>
    </source>
</evidence>
<dbReference type="InterPro" id="IPR019903">
    <property type="entry name" value="RIC_family"/>
</dbReference>
<dbReference type="InterPro" id="IPR012312">
    <property type="entry name" value="Hemerythrin-like"/>
</dbReference>